<proteinExistence type="inferred from homology"/>
<dbReference type="RefSeq" id="WP_336404021.1">
    <property type="nucleotide sequence ID" value="NZ_JBAPLU010000007.1"/>
</dbReference>
<protein>
    <submittedName>
        <fullName evidence="2">ROK family protein</fullName>
    </submittedName>
</protein>
<dbReference type="Gene3D" id="3.30.420.40">
    <property type="match status" value="2"/>
</dbReference>
<organism evidence="2 3">
    <name type="scientific">Klenkia sesuvii</name>
    <dbReference type="NCBI Taxonomy" id="3103137"/>
    <lineage>
        <taxon>Bacteria</taxon>
        <taxon>Bacillati</taxon>
        <taxon>Actinomycetota</taxon>
        <taxon>Actinomycetes</taxon>
        <taxon>Geodermatophilales</taxon>
        <taxon>Geodermatophilaceae</taxon>
        <taxon>Klenkia</taxon>
    </lineage>
</organism>
<dbReference type="Proteomes" id="UP001361570">
    <property type="component" value="Unassembled WGS sequence"/>
</dbReference>
<name>A0ABU8DSV6_9ACTN</name>
<accession>A0ABU8DSV6</accession>
<dbReference type="Pfam" id="PF00480">
    <property type="entry name" value="ROK"/>
    <property type="match status" value="1"/>
</dbReference>
<evidence type="ECO:0000313" key="3">
    <source>
        <dbReference type="Proteomes" id="UP001361570"/>
    </source>
</evidence>
<dbReference type="PANTHER" id="PTHR18964">
    <property type="entry name" value="ROK (REPRESSOR, ORF, KINASE) FAMILY"/>
    <property type="match status" value="1"/>
</dbReference>
<sequence>MSASPAVVGLDVGGTTTKALVLAADGTVVHEENRATAHAADPVPGLAAELDRLAAVAAGHGLAVVGAGVVTPGLIEEATGTVRYASNLGWRDLPLRAALQARSAVPVTTGHDVRAAGLAEQLLGAARGVDDVLLVTIGTGIAAALVGGGRALTGGTGAAGEIGHAPVRPGGEMCPCGQRGCLEVYASGAGVARRYEARTGRARSAAGVVGGLDTDPVAREVWADATAALADALVTATLLLDPAVVVLGGGLAAAAADLLEPVQAGLAAGLTWREPPPVALTRLGSLAGCLGAAAMAMTSAGRGAELAGWTAVPAR</sequence>
<dbReference type="SUPFAM" id="SSF53067">
    <property type="entry name" value="Actin-like ATPase domain"/>
    <property type="match status" value="1"/>
</dbReference>
<dbReference type="PANTHER" id="PTHR18964:SF149">
    <property type="entry name" value="BIFUNCTIONAL UDP-N-ACETYLGLUCOSAMINE 2-EPIMERASE_N-ACETYLMANNOSAMINE KINASE"/>
    <property type="match status" value="1"/>
</dbReference>
<reference evidence="2 3" key="1">
    <citation type="submission" date="2024-03" db="EMBL/GenBank/DDBJ databases">
        <title>Draft genome sequence of Klenkia sp. LSe6-5.</title>
        <authorList>
            <person name="Duangmal K."/>
            <person name="Chantavorakit T."/>
        </authorList>
    </citation>
    <scope>NUCLEOTIDE SEQUENCE [LARGE SCALE GENOMIC DNA]</scope>
    <source>
        <strain evidence="2 3">LSe6-5</strain>
    </source>
</reference>
<comment type="caution">
    <text evidence="2">The sequence shown here is derived from an EMBL/GenBank/DDBJ whole genome shotgun (WGS) entry which is preliminary data.</text>
</comment>
<dbReference type="InterPro" id="IPR043129">
    <property type="entry name" value="ATPase_NBD"/>
</dbReference>
<evidence type="ECO:0000256" key="1">
    <source>
        <dbReference type="ARBA" id="ARBA00006479"/>
    </source>
</evidence>
<dbReference type="InterPro" id="IPR000600">
    <property type="entry name" value="ROK"/>
</dbReference>
<gene>
    <name evidence="2" type="ORF">TEK04_09135</name>
</gene>
<dbReference type="EMBL" id="JBAPLU010000007">
    <property type="protein sequence ID" value="MEI4271884.1"/>
    <property type="molecule type" value="Genomic_DNA"/>
</dbReference>
<evidence type="ECO:0000313" key="2">
    <source>
        <dbReference type="EMBL" id="MEI4271884.1"/>
    </source>
</evidence>
<comment type="similarity">
    <text evidence="1">Belongs to the ROK (NagC/XylR) family.</text>
</comment>
<keyword evidence="3" id="KW-1185">Reference proteome</keyword>